<evidence type="ECO:0000313" key="1">
    <source>
        <dbReference type="EMBL" id="EDU41332.1"/>
    </source>
</evidence>
<accession>B2VT58</accession>
<name>B2VT58_PYRTR</name>
<protein>
    <submittedName>
        <fullName evidence="1">Uncharacterized protein</fullName>
    </submittedName>
</protein>
<dbReference type="EMBL" id="DS231615">
    <property type="protein sequence ID" value="EDU41332.1"/>
    <property type="molecule type" value="Genomic_DNA"/>
</dbReference>
<reference evidence="2" key="1">
    <citation type="journal article" date="2013" name="G3 (Bethesda)">
        <title>Comparative genomics of a plant-pathogenic fungus, Pyrenophora tritici-repentis, reveals transduplication and the impact of repeat elements on pathogenicity and population divergence.</title>
        <authorList>
            <person name="Manning V.A."/>
            <person name="Pandelova I."/>
            <person name="Dhillon B."/>
            <person name="Wilhelm L.J."/>
            <person name="Goodwin S.B."/>
            <person name="Berlin A.M."/>
            <person name="Figueroa M."/>
            <person name="Freitag M."/>
            <person name="Hane J.K."/>
            <person name="Henrissat B."/>
            <person name="Holman W.H."/>
            <person name="Kodira C.D."/>
            <person name="Martin J."/>
            <person name="Oliver R.P."/>
            <person name="Robbertse B."/>
            <person name="Schackwitz W."/>
            <person name="Schwartz D.C."/>
            <person name="Spatafora J.W."/>
            <person name="Turgeon B.G."/>
            <person name="Yandava C."/>
            <person name="Young S."/>
            <person name="Zhou S."/>
            <person name="Zeng Q."/>
            <person name="Grigoriev I.V."/>
            <person name="Ma L.-J."/>
            <person name="Ciuffetti L.M."/>
        </authorList>
    </citation>
    <scope>NUCLEOTIDE SEQUENCE [LARGE SCALE GENOMIC DNA]</scope>
    <source>
        <strain evidence="2">Pt-1C-BFP</strain>
    </source>
</reference>
<sequence length="55" mass="6044">MGLNCYATSATAISICSCTRAVLLGNGCGVLLFHKKEIAFWELEPQHQNHRAPNQ</sequence>
<organism evidence="1 2">
    <name type="scientific">Pyrenophora tritici-repentis (strain Pt-1C-BFP)</name>
    <name type="common">Wheat tan spot fungus</name>
    <name type="synonym">Drechslera tritici-repentis</name>
    <dbReference type="NCBI Taxonomy" id="426418"/>
    <lineage>
        <taxon>Eukaryota</taxon>
        <taxon>Fungi</taxon>
        <taxon>Dikarya</taxon>
        <taxon>Ascomycota</taxon>
        <taxon>Pezizomycotina</taxon>
        <taxon>Dothideomycetes</taxon>
        <taxon>Pleosporomycetidae</taxon>
        <taxon>Pleosporales</taxon>
        <taxon>Pleosporineae</taxon>
        <taxon>Pleosporaceae</taxon>
        <taxon>Pyrenophora</taxon>
    </lineage>
</organism>
<dbReference type="Proteomes" id="UP000001471">
    <property type="component" value="Unassembled WGS sequence"/>
</dbReference>
<proteinExistence type="predicted"/>
<dbReference type="AlphaFoldDB" id="B2VT58"/>
<gene>
    <name evidence="1" type="ORF">PTRG_01894</name>
</gene>
<dbReference type="InParanoid" id="B2VT58"/>
<evidence type="ECO:0000313" key="2">
    <source>
        <dbReference type="Proteomes" id="UP000001471"/>
    </source>
</evidence>
<dbReference type="HOGENOM" id="CLU_3033457_0_0_1"/>